<dbReference type="InterPro" id="IPR052895">
    <property type="entry name" value="HetReg/Transcr_Mod"/>
</dbReference>
<gene>
    <name evidence="3" type="ORF">ACJ72_03149</name>
</gene>
<dbReference type="OrthoDB" id="3477286at2759"/>
<dbReference type="Pfam" id="PF06985">
    <property type="entry name" value="HET"/>
    <property type="match status" value="1"/>
</dbReference>
<dbReference type="PANTHER" id="PTHR24148:SF64">
    <property type="entry name" value="HETEROKARYON INCOMPATIBILITY DOMAIN-CONTAINING PROTEIN"/>
    <property type="match status" value="1"/>
</dbReference>
<comment type="caution">
    <text evidence="3">The sequence shown here is derived from an EMBL/GenBank/DDBJ whole genome shotgun (WGS) entry which is preliminary data.</text>
</comment>
<dbReference type="Proteomes" id="UP000091918">
    <property type="component" value="Unassembled WGS sequence"/>
</dbReference>
<evidence type="ECO:0000313" key="4">
    <source>
        <dbReference type="Proteomes" id="UP000091918"/>
    </source>
</evidence>
<keyword evidence="4" id="KW-1185">Reference proteome</keyword>
<evidence type="ECO:0000256" key="1">
    <source>
        <dbReference type="SAM" id="MobiDB-lite"/>
    </source>
</evidence>
<feature type="region of interest" description="Disordered" evidence="1">
    <location>
        <begin position="39"/>
        <end position="60"/>
    </location>
</feature>
<dbReference type="InterPro" id="IPR010730">
    <property type="entry name" value="HET"/>
</dbReference>
<sequence>MTLYDYRSQSPLRRGEFRLLRLHPGVGDAELECNLLKRSLPTDDDREPNGIANDLHPPTPEPYDALSYTWGAKGQHCQIKILESGESHSMEIRPNLKAALLCFRLPSAHRHLWVDALCVDQAHQEEKSAQVSMMFRIFDTANTVCVWLGEEADESTRAMKFIQNNLKPDEFDKSVEDPSLLKEWLALSALIRRPWFSRRWIIQEIALAKKATVYCGCAHLDWEEFANAVSLLVHSKENVQQLLRKSSEYCDHPDCFGDVSQSAAARLIEASDNMFRKSEKGHILERLLSLEELMSSLSAFEASDPRDVLYAILWLARDARPGFRGRGDGMYLDAQSALSRAPAYTESPISSTNNFEVSIDAGGQFEAIQMRKRALSDITYNARSSKRPSIDYQPYSLIPQILVSPDIEFDPAVNQHVETMNNQTVNGHHGHENPMQIENNLGPRPVHLHIPSSQASVDSSCSTRGDSDRSTRADSVERREGLAIKIARSLRARRQKNRIPVDYNKSVLQVCQDVLKFIFTRSDSLDMLCRPWAPTGFNLPSWMRPVSENTFATEKNGVYRRVNADPLVGKPWPSPNLYRAAHSIPADWKFDTEVDESLNVQGFVLDTIQKKSSAARAGIIPSDWNKIAGWEDTGSPPPETFWRTLVGNRDFASHRPPRHWRKACQDAFSLRTSGGDLDIKEAVAYKCPKFVQQYLGRVKCTVWSRRLAVLDHISVKESLCLVPISAKKGDKVCILYGCNVPVVLRDRSRGKRGCCGCWGNGHECGCRNCITLPVGGPTRYELIGECYVHGMMDGEALAYKQKNKIKGENFDIR</sequence>
<evidence type="ECO:0000313" key="3">
    <source>
        <dbReference type="EMBL" id="OAX82494.1"/>
    </source>
</evidence>
<evidence type="ECO:0000259" key="2">
    <source>
        <dbReference type="Pfam" id="PF06985"/>
    </source>
</evidence>
<feature type="compositionally biased region" description="Polar residues" evidence="1">
    <location>
        <begin position="451"/>
        <end position="464"/>
    </location>
</feature>
<protein>
    <recommendedName>
        <fullName evidence="2">Heterokaryon incompatibility domain-containing protein</fullName>
    </recommendedName>
</protein>
<feature type="compositionally biased region" description="Basic and acidic residues" evidence="1">
    <location>
        <begin position="465"/>
        <end position="477"/>
    </location>
</feature>
<proteinExistence type="predicted"/>
<feature type="region of interest" description="Disordered" evidence="1">
    <location>
        <begin position="428"/>
        <end position="477"/>
    </location>
</feature>
<reference evidence="3 4" key="1">
    <citation type="submission" date="2015-07" db="EMBL/GenBank/DDBJ databases">
        <title>Emmonsia species relationships and genome sequence.</title>
        <authorList>
            <person name="Cuomo C.A."/>
            <person name="Schwartz I.S."/>
            <person name="Kenyon C."/>
            <person name="de Hoog G.S."/>
            <person name="Govender N.P."/>
            <person name="Botha A."/>
            <person name="Moreno L."/>
            <person name="de Vries M."/>
            <person name="Munoz J.F."/>
            <person name="Stielow J.B."/>
        </authorList>
    </citation>
    <scope>NUCLEOTIDE SEQUENCE [LARGE SCALE GENOMIC DNA]</scope>
    <source>
        <strain evidence="3 4">CBS 136260</strain>
    </source>
</reference>
<dbReference type="AlphaFoldDB" id="A0A1B7P0G5"/>
<organism evidence="3 4">
    <name type="scientific">Emergomyces africanus</name>
    <dbReference type="NCBI Taxonomy" id="1955775"/>
    <lineage>
        <taxon>Eukaryota</taxon>
        <taxon>Fungi</taxon>
        <taxon>Dikarya</taxon>
        <taxon>Ascomycota</taxon>
        <taxon>Pezizomycotina</taxon>
        <taxon>Eurotiomycetes</taxon>
        <taxon>Eurotiomycetidae</taxon>
        <taxon>Onygenales</taxon>
        <taxon>Ajellomycetaceae</taxon>
        <taxon>Emergomyces</taxon>
    </lineage>
</organism>
<dbReference type="PANTHER" id="PTHR24148">
    <property type="entry name" value="ANKYRIN REPEAT DOMAIN-CONTAINING PROTEIN 39 HOMOLOG-RELATED"/>
    <property type="match status" value="1"/>
</dbReference>
<feature type="domain" description="Heterokaryon incompatibility" evidence="2">
    <location>
        <begin position="63"/>
        <end position="204"/>
    </location>
</feature>
<dbReference type="STRING" id="1658172.A0A1B7P0G5"/>
<dbReference type="EMBL" id="LGUA01000297">
    <property type="protein sequence ID" value="OAX82494.1"/>
    <property type="molecule type" value="Genomic_DNA"/>
</dbReference>
<name>A0A1B7P0G5_9EURO</name>
<accession>A0A1B7P0G5</accession>